<proteinExistence type="predicted"/>
<dbReference type="InterPro" id="IPR015424">
    <property type="entry name" value="PyrdxlP-dep_Trfase"/>
</dbReference>
<sequence>MNIEFAERMNHVQKSFIREILKITENPDVISFAGGLPNPDSFPIKAIQQASEKVLADYGSSVLQYSSTEGYLPLREYIAERYYQRFGLSVEADEILITSGSQQALDLIGKILLNKGDQVVLERPGYLGAIQAFSIFEPEFQSVALNDDGIDLNQLADTLKVHNPKLFYTLPNFHNPSGVTYSAENREKIAERLKQHQTILIEDDPYSELRFIGEDLPPIKKFLGDQSIMLGSFSKIVAPAMRLGWICAQGELMEKLIIAKQAADLHTNYYSQRIVHQFLTDNDLENHIEKIRQMYKQKRESMVAMIEKYFPKEIKSTQPEGGMFLWVTLPEGMSSLELFDLAAKENVAFVPGDPFYVNGENVNTLRLNYTNSSEAMIEEGIKRLAKVIKQMLNHVR</sequence>
<comment type="cofactor">
    <cofactor evidence="1">
        <name>pyridoxal 5'-phosphate</name>
        <dbReference type="ChEBI" id="CHEBI:597326"/>
    </cofactor>
</comment>
<dbReference type="Gene3D" id="3.40.640.10">
    <property type="entry name" value="Type I PLP-dependent aspartate aminotransferase-like (Major domain)"/>
    <property type="match status" value="1"/>
</dbReference>
<protein>
    <submittedName>
        <fullName evidence="6">PLP-dependent aminotransferase family protein</fullName>
    </submittedName>
</protein>
<evidence type="ECO:0000313" key="6">
    <source>
        <dbReference type="EMBL" id="GAA4062834.1"/>
    </source>
</evidence>
<evidence type="ECO:0000256" key="1">
    <source>
        <dbReference type="ARBA" id="ARBA00001933"/>
    </source>
</evidence>
<gene>
    <name evidence="6" type="ORF">GCM10022410_06940</name>
</gene>
<dbReference type="CDD" id="cd00609">
    <property type="entry name" value="AAT_like"/>
    <property type="match status" value="1"/>
</dbReference>
<organism evidence="6 7">
    <name type="scientific">Amphibacillus indicireducens</name>
    <dbReference type="NCBI Taxonomy" id="1076330"/>
    <lineage>
        <taxon>Bacteria</taxon>
        <taxon>Bacillati</taxon>
        <taxon>Bacillota</taxon>
        <taxon>Bacilli</taxon>
        <taxon>Bacillales</taxon>
        <taxon>Bacillaceae</taxon>
        <taxon>Amphibacillus</taxon>
    </lineage>
</organism>
<dbReference type="Pfam" id="PF00155">
    <property type="entry name" value="Aminotran_1_2"/>
    <property type="match status" value="1"/>
</dbReference>
<comment type="caution">
    <text evidence="6">The sequence shown here is derived from an EMBL/GenBank/DDBJ whole genome shotgun (WGS) entry which is preliminary data.</text>
</comment>
<evidence type="ECO:0000313" key="7">
    <source>
        <dbReference type="Proteomes" id="UP001501734"/>
    </source>
</evidence>
<dbReference type="GO" id="GO:0008483">
    <property type="term" value="F:transaminase activity"/>
    <property type="evidence" value="ECO:0007669"/>
    <property type="project" value="UniProtKB-KW"/>
</dbReference>
<feature type="domain" description="Aminotransferase class I/classII large" evidence="5">
    <location>
        <begin position="43"/>
        <end position="384"/>
    </location>
</feature>
<evidence type="ECO:0000256" key="4">
    <source>
        <dbReference type="ARBA" id="ARBA00022898"/>
    </source>
</evidence>
<dbReference type="InterPro" id="IPR015421">
    <property type="entry name" value="PyrdxlP-dep_Trfase_major"/>
</dbReference>
<keyword evidence="7" id="KW-1185">Reference proteome</keyword>
<evidence type="ECO:0000256" key="2">
    <source>
        <dbReference type="ARBA" id="ARBA00022576"/>
    </source>
</evidence>
<dbReference type="InterPro" id="IPR004839">
    <property type="entry name" value="Aminotransferase_I/II_large"/>
</dbReference>
<evidence type="ECO:0000259" key="5">
    <source>
        <dbReference type="Pfam" id="PF00155"/>
    </source>
</evidence>
<keyword evidence="4" id="KW-0663">Pyridoxal phosphate</keyword>
<keyword evidence="2 6" id="KW-0032">Aminotransferase</keyword>
<name>A0ABP7VA35_9BACI</name>
<dbReference type="RefSeq" id="WP_344910357.1">
    <property type="nucleotide sequence ID" value="NZ_BAABDL010000039.1"/>
</dbReference>
<dbReference type="InterPro" id="IPR015422">
    <property type="entry name" value="PyrdxlP-dep_Trfase_small"/>
</dbReference>
<dbReference type="PANTHER" id="PTHR42790:SF19">
    <property type="entry name" value="KYNURENINE_ALPHA-AMINOADIPATE AMINOTRANSFERASE, MITOCHONDRIAL"/>
    <property type="match status" value="1"/>
</dbReference>
<dbReference type="InterPro" id="IPR050859">
    <property type="entry name" value="Class-I_PLP-dep_aminotransf"/>
</dbReference>
<keyword evidence="3" id="KW-0808">Transferase</keyword>
<dbReference type="Gene3D" id="3.90.1150.10">
    <property type="entry name" value="Aspartate Aminotransferase, domain 1"/>
    <property type="match status" value="1"/>
</dbReference>
<dbReference type="Proteomes" id="UP001501734">
    <property type="component" value="Unassembled WGS sequence"/>
</dbReference>
<evidence type="ECO:0000256" key="3">
    <source>
        <dbReference type="ARBA" id="ARBA00022679"/>
    </source>
</evidence>
<dbReference type="PANTHER" id="PTHR42790">
    <property type="entry name" value="AMINOTRANSFERASE"/>
    <property type="match status" value="1"/>
</dbReference>
<reference evidence="7" key="1">
    <citation type="journal article" date="2019" name="Int. J. Syst. Evol. Microbiol.">
        <title>The Global Catalogue of Microorganisms (GCM) 10K type strain sequencing project: providing services to taxonomists for standard genome sequencing and annotation.</title>
        <authorList>
            <consortium name="The Broad Institute Genomics Platform"/>
            <consortium name="The Broad Institute Genome Sequencing Center for Infectious Disease"/>
            <person name="Wu L."/>
            <person name="Ma J."/>
        </authorList>
    </citation>
    <scope>NUCLEOTIDE SEQUENCE [LARGE SCALE GENOMIC DNA]</scope>
    <source>
        <strain evidence="7">JCM 17250</strain>
    </source>
</reference>
<dbReference type="SUPFAM" id="SSF53383">
    <property type="entry name" value="PLP-dependent transferases"/>
    <property type="match status" value="1"/>
</dbReference>
<dbReference type="EMBL" id="BAABDL010000039">
    <property type="protein sequence ID" value="GAA4062834.1"/>
    <property type="molecule type" value="Genomic_DNA"/>
</dbReference>
<accession>A0ABP7VA35</accession>